<proteinExistence type="predicted"/>
<feature type="transmembrane region" description="Helical" evidence="2">
    <location>
        <begin position="314"/>
        <end position="335"/>
    </location>
</feature>
<keyword evidence="2" id="KW-0812">Transmembrane</keyword>
<feature type="signal peptide" evidence="3">
    <location>
        <begin position="1"/>
        <end position="29"/>
    </location>
</feature>
<evidence type="ECO:0000256" key="3">
    <source>
        <dbReference type="SAM" id="SignalP"/>
    </source>
</evidence>
<accession>A0A2T0UN24</accession>
<gene>
    <name evidence="4" type="ORF">BCF74_11033</name>
</gene>
<keyword evidence="5" id="KW-1185">Reference proteome</keyword>
<keyword evidence="3" id="KW-0732">Signal</keyword>
<evidence type="ECO:0000256" key="2">
    <source>
        <dbReference type="SAM" id="Phobius"/>
    </source>
</evidence>
<dbReference type="Proteomes" id="UP000237822">
    <property type="component" value="Unassembled WGS sequence"/>
</dbReference>
<comment type="caution">
    <text evidence="4">The sequence shown here is derived from an EMBL/GenBank/DDBJ whole genome shotgun (WGS) entry which is preliminary data.</text>
</comment>
<evidence type="ECO:0000256" key="1">
    <source>
        <dbReference type="SAM" id="MobiDB-lite"/>
    </source>
</evidence>
<feature type="region of interest" description="Disordered" evidence="1">
    <location>
        <begin position="74"/>
        <end position="133"/>
    </location>
</feature>
<feature type="chain" id="PRO_5015548754" description="LPXTG-motif cell wall-anchored protein" evidence="3">
    <location>
        <begin position="30"/>
        <end position="343"/>
    </location>
</feature>
<feature type="compositionally biased region" description="Low complexity" evidence="1">
    <location>
        <begin position="76"/>
        <end position="97"/>
    </location>
</feature>
<reference evidence="4 5" key="1">
    <citation type="submission" date="2018-03" db="EMBL/GenBank/DDBJ databases">
        <title>Genomic Encyclopedia of Archaeal and Bacterial Type Strains, Phase II (KMG-II): from individual species to whole genera.</title>
        <authorList>
            <person name="Goeker M."/>
        </authorList>
    </citation>
    <scope>NUCLEOTIDE SEQUENCE [LARGE SCALE GENOMIC DNA]</scope>
    <source>
        <strain evidence="4 5">ATCC BAA-1496</strain>
    </source>
</reference>
<evidence type="ECO:0000313" key="4">
    <source>
        <dbReference type="EMBL" id="PRY59296.1"/>
    </source>
</evidence>
<dbReference type="AlphaFoldDB" id="A0A2T0UN24"/>
<dbReference type="RefSeq" id="WP_170070167.1">
    <property type="nucleotide sequence ID" value="NZ_PVTI01000010.1"/>
</dbReference>
<evidence type="ECO:0008006" key="6">
    <source>
        <dbReference type="Google" id="ProtNLM"/>
    </source>
</evidence>
<name>A0A2T0UN24_9MICO</name>
<sequence>MSTSFARRVCLGALAVSVVAVGSAAPAQAESTQLKYTCDVFSLKVAGVGLSDLLGQLPLDAGSAEDALEQLRKAAENATPAPTSAPTSAAPSGDATPDATATGPLDAITEQLPGGSAAPTDTPGTTSSAATDPITPILDQLGANLPITAVFDSAIADGATAPANSEVTLDPVTAKIFLTPQINDQIPDAVFPVAIGGLDLYGGVPETDQEINAAIDFDSFGEDGGGVIVSGKGEADEALEVGGPGTYSYEAGDLTLYAINEDDNLAIGIDCALNDGQDATIDTVRVVGAAGSGSGPVRPVVVQTDAAQPTTPSALPYAAVAFGATLVIGGAAGMARRRSAARR</sequence>
<dbReference type="EMBL" id="PVTI01000010">
    <property type="protein sequence ID" value="PRY59296.1"/>
    <property type="molecule type" value="Genomic_DNA"/>
</dbReference>
<organism evidence="4 5">
    <name type="scientific">Knoellia remsis</name>
    <dbReference type="NCBI Taxonomy" id="407159"/>
    <lineage>
        <taxon>Bacteria</taxon>
        <taxon>Bacillati</taxon>
        <taxon>Actinomycetota</taxon>
        <taxon>Actinomycetes</taxon>
        <taxon>Micrococcales</taxon>
        <taxon>Intrasporangiaceae</taxon>
        <taxon>Knoellia</taxon>
    </lineage>
</organism>
<keyword evidence="2" id="KW-1133">Transmembrane helix</keyword>
<keyword evidence="2" id="KW-0472">Membrane</keyword>
<protein>
    <recommendedName>
        <fullName evidence="6">LPXTG-motif cell wall-anchored protein</fullName>
    </recommendedName>
</protein>
<evidence type="ECO:0000313" key="5">
    <source>
        <dbReference type="Proteomes" id="UP000237822"/>
    </source>
</evidence>